<dbReference type="Pfam" id="PF00440">
    <property type="entry name" value="TetR_N"/>
    <property type="match status" value="1"/>
</dbReference>
<evidence type="ECO:0000313" key="6">
    <source>
        <dbReference type="Proteomes" id="UP000193622"/>
    </source>
</evidence>
<dbReference type="SUPFAM" id="SSF46689">
    <property type="entry name" value="Homeodomain-like"/>
    <property type="match status" value="1"/>
</dbReference>
<dbReference type="EMBL" id="JAPQYE010000010">
    <property type="protein sequence ID" value="MCZ0730531.1"/>
    <property type="molecule type" value="Genomic_DNA"/>
</dbReference>
<reference evidence="4" key="2">
    <citation type="submission" date="2022-12" db="EMBL/GenBank/DDBJ databases">
        <title>Whole genome sequence of Mycolicibacterium iranicum strain SBH312.</title>
        <authorList>
            <person name="Jani J."/>
            <person name="Arifin Mustapha Z."/>
            <person name="Ahmed K."/>
            <person name="Kai Ling C."/>
        </authorList>
    </citation>
    <scope>NUCLEOTIDE SEQUENCE</scope>
    <source>
        <strain evidence="4">SBH312</strain>
    </source>
</reference>
<accession>A0A1X1W9A3</accession>
<evidence type="ECO:0000256" key="2">
    <source>
        <dbReference type="PROSITE-ProRule" id="PRU00335"/>
    </source>
</evidence>
<dbReference type="RefSeq" id="WP_024447771.1">
    <property type="nucleotide sequence ID" value="NZ_JAPQYE010000010.1"/>
</dbReference>
<dbReference type="Proteomes" id="UP000193622">
    <property type="component" value="Unassembled WGS sequence"/>
</dbReference>
<feature type="domain" description="HTH tetR-type" evidence="3">
    <location>
        <begin position="20"/>
        <end position="80"/>
    </location>
</feature>
<evidence type="ECO:0000259" key="3">
    <source>
        <dbReference type="PROSITE" id="PS50977"/>
    </source>
</evidence>
<dbReference type="GO" id="GO:0000976">
    <property type="term" value="F:transcription cis-regulatory region binding"/>
    <property type="evidence" value="ECO:0007669"/>
    <property type="project" value="TreeGrafter"/>
</dbReference>
<dbReference type="PANTHER" id="PTHR30055">
    <property type="entry name" value="HTH-TYPE TRANSCRIPTIONAL REGULATOR RUTR"/>
    <property type="match status" value="1"/>
</dbReference>
<dbReference type="AlphaFoldDB" id="A0A1X1W9A3"/>
<feature type="DNA-binding region" description="H-T-H motif" evidence="2">
    <location>
        <begin position="43"/>
        <end position="62"/>
    </location>
</feature>
<dbReference type="Pfam" id="PF17939">
    <property type="entry name" value="TetR_C_30"/>
    <property type="match status" value="1"/>
</dbReference>
<evidence type="ECO:0000313" key="7">
    <source>
        <dbReference type="Proteomes" id="UP001084650"/>
    </source>
</evidence>
<dbReference type="PROSITE" id="PS50977">
    <property type="entry name" value="HTH_TETR_2"/>
    <property type="match status" value="1"/>
</dbReference>
<sequence length="234" mass="26149">MTSPASAGQAPRTLRETNREDLRDRLLNSAEELFADRGYFGVGVRDITDHAGTRLASVSEQFGGKEGLFRAVLLRRIQPLNEDRRIRLAGLPARGSRARRLRALIDAFTEPMHQRAGDPAWDNYFRFIAQLANSGHRIRRLIAEDYNTIAADFITALRDLFPDADEAAIHDAYLHLVAATMHTYSNNLRLDSLTSGRMRARDIDARHCALIRFAQGGVIALATPRTRKSGKPAD</sequence>
<dbReference type="Gene3D" id="1.10.357.10">
    <property type="entry name" value="Tetracycline Repressor, domain 2"/>
    <property type="match status" value="1"/>
</dbReference>
<dbReference type="PANTHER" id="PTHR30055:SF235">
    <property type="entry name" value="TRANSCRIPTIONAL REGULATORY PROTEIN"/>
    <property type="match status" value="1"/>
</dbReference>
<dbReference type="GO" id="GO:0003700">
    <property type="term" value="F:DNA-binding transcription factor activity"/>
    <property type="evidence" value="ECO:0007669"/>
    <property type="project" value="TreeGrafter"/>
</dbReference>
<dbReference type="SUPFAM" id="SSF48498">
    <property type="entry name" value="Tetracyclin repressor-like, C-terminal domain"/>
    <property type="match status" value="1"/>
</dbReference>
<dbReference type="InterPro" id="IPR001647">
    <property type="entry name" value="HTH_TetR"/>
</dbReference>
<proteinExistence type="predicted"/>
<protein>
    <submittedName>
        <fullName evidence="4">TetR/AcrR family transcriptional regulator</fullName>
    </submittedName>
</protein>
<keyword evidence="7" id="KW-1185">Reference proteome</keyword>
<evidence type="ECO:0000313" key="4">
    <source>
        <dbReference type="EMBL" id="MCZ0730531.1"/>
    </source>
</evidence>
<dbReference type="InterPro" id="IPR009057">
    <property type="entry name" value="Homeodomain-like_sf"/>
</dbReference>
<organism evidence="5 6">
    <name type="scientific">Mycolicibacterium iranicum</name>
    <name type="common">Mycobacterium iranicum</name>
    <dbReference type="NCBI Taxonomy" id="912594"/>
    <lineage>
        <taxon>Bacteria</taxon>
        <taxon>Bacillati</taxon>
        <taxon>Actinomycetota</taxon>
        <taxon>Actinomycetes</taxon>
        <taxon>Mycobacteriales</taxon>
        <taxon>Mycobacteriaceae</taxon>
        <taxon>Mycolicibacterium</taxon>
    </lineage>
</organism>
<dbReference type="InterPro" id="IPR036271">
    <property type="entry name" value="Tet_transcr_reg_TetR-rel_C_sf"/>
</dbReference>
<dbReference type="InterPro" id="IPR041586">
    <property type="entry name" value="PsrA_TetR_C"/>
</dbReference>
<name>A0A1X1W9A3_MYCIR</name>
<dbReference type="InterPro" id="IPR050109">
    <property type="entry name" value="HTH-type_TetR-like_transc_reg"/>
</dbReference>
<gene>
    <name evidence="5" type="ORF">AWC12_26580</name>
    <name evidence="4" type="ORF">OY187_20995</name>
</gene>
<dbReference type="EMBL" id="LQPC01000054">
    <property type="protein sequence ID" value="ORV83187.1"/>
    <property type="molecule type" value="Genomic_DNA"/>
</dbReference>
<comment type="caution">
    <text evidence="5">The sequence shown here is derived from an EMBL/GenBank/DDBJ whole genome shotgun (WGS) entry which is preliminary data.</text>
</comment>
<keyword evidence="1 2" id="KW-0238">DNA-binding</keyword>
<reference evidence="5 6" key="1">
    <citation type="submission" date="2016-01" db="EMBL/GenBank/DDBJ databases">
        <title>The new phylogeny of the genus Mycobacterium.</title>
        <authorList>
            <person name="Tarcisio F."/>
            <person name="Conor M."/>
            <person name="Antonella G."/>
            <person name="Elisabetta G."/>
            <person name="Giulia F.S."/>
            <person name="Sara T."/>
            <person name="Anna F."/>
            <person name="Clotilde B."/>
            <person name="Roberto B."/>
            <person name="Veronica D.S."/>
            <person name="Fabio R."/>
            <person name="Monica P."/>
            <person name="Olivier J."/>
            <person name="Enrico T."/>
            <person name="Nicola S."/>
        </authorList>
    </citation>
    <scope>NUCLEOTIDE SEQUENCE [LARGE SCALE GENOMIC DNA]</scope>
    <source>
        <strain evidence="5 6">DSM 45541</strain>
    </source>
</reference>
<dbReference type="Proteomes" id="UP001084650">
    <property type="component" value="Unassembled WGS sequence"/>
</dbReference>
<evidence type="ECO:0000256" key="1">
    <source>
        <dbReference type="ARBA" id="ARBA00023125"/>
    </source>
</evidence>
<dbReference type="PRINTS" id="PR00455">
    <property type="entry name" value="HTHTETR"/>
</dbReference>
<evidence type="ECO:0000313" key="5">
    <source>
        <dbReference type="EMBL" id="ORV83187.1"/>
    </source>
</evidence>